<dbReference type="Pfam" id="PF03009">
    <property type="entry name" value="GDPD"/>
    <property type="match status" value="1"/>
</dbReference>
<evidence type="ECO:0000313" key="3">
    <source>
        <dbReference type="Proteomes" id="UP000199527"/>
    </source>
</evidence>
<dbReference type="EMBL" id="FNEM01000001">
    <property type="protein sequence ID" value="SDI46217.1"/>
    <property type="molecule type" value="Genomic_DNA"/>
</dbReference>
<sequence length="240" mass="26588">MLIIAHRGASGLAPENTLAAMEKALELGASAIELDVHRVEDQLVVIHDRWLQRHTDGHGLVHHSTLAALANLDAGQGQRVPTLWQVLECIDGRCDLNIELKGRNTNQPLIELLSQAQLQLGYQPQQFLISSFNHPKLMRLKQLQPDLKIGALTASCPLDYARFAEELGAYSVHIDVNFAEPEFIADAKRRGLKVFVYTVDEPEDMLELQRQGVDGVFSNLPDQARATLGSHTIAPGHVWS</sequence>
<dbReference type="Gene3D" id="3.20.20.190">
    <property type="entry name" value="Phosphatidylinositol (PI) phosphodiesterase"/>
    <property type="match status" value="1"/>
</dbReference>
<gene>
    <name evidence="2" type="ORF">SAMN04488540_101466</name>
</gene>
<reference evidence="3" key="1">
    <citation type="submission" date="2016-10" db="EMBL/GenBank/DDBJ databases">
        <authorList>
            <person name="Varghese N."/>
            <person name="Submissions S."/>
        </authorList>
    </citation>
    <scope>NUCLEOTIDE SEQUENCE [LARGE SCALE GENOMIC DNA]</scope>
    <source>
        <strain evidence="3">DSM 23317</strain>
    </source>
</reference>
<dbReference type="AlphaFoldDB" id="A0A1G8KS48"/>
<dbReference type="PANTHER" id="PTHR46211:SF1">
    <property type="entry name" value="GLYCEROPHOSPHODIESTER PHOSPHODIESTERASE, CYTOPLASMIC"/>
    <property type="match status" value="1"/>
</dbReference>
<keyword evidence="3" id="KW-1185">Reference proteome</keyword>
<dbReference type="GO" id="GO:0006629">
    <property type="term" value="P:lipid metabolic process"/>
    <property type="evidence" value="ECO:0007669"/>
    <property type="project" value="InterPro"/>
</dbReference>
<dbReference type="Proteomes" id="UP000199527">
    <property type="component" value="Unassembled WGS sequence"/>
</dbReference>
<dbReference type="OrthoDB" id="9795622at2"/>
<name>A0A1G8KS48_9GAMM</name>
<evidence type="ECO:0000259" key="1">
    <source>
        <dbReference type="PROSITE" id="PS51704"/>
    </source>
</evidence>
<proteinExistence type="predicted"/>
<feature type="domain" description="GP-PDE" evidence="1">
    <location>
        <begin position="1"/>
        <end position="228"/>
    </location>
</feature>
<dbReference type="SUPFAM" id="SSF51695">
    <property type="entry name" value="PLC-like phosphodiesterases"/>
    <property type="match status" value="1"/>
</dbReference>
<protein>
    <submittedName>
        <fullName evidence="2">Glycerophosphoryl diester phosphodiesterase</fullName>
    </submittedName>
</protein>
<accession>A0A1G8KS48</accession>
<dbReference type="PROSITE" id="PS51704">
    <property type="entry name" value="GP_PDE"/>
    <property type="match status" value="1"/>
</dbReference>
<dbReference type="RefSeq" id="WP_090361271.1">
    <property type="nucleotide sequence ID" value="NZ_FNEM01000001.1"/>
</dbReference>
<organism evidence="2 3">
    <name type="scientific">Ferrimonas sediminum</name>
    <dbReference type="NCBI Taxonomy" id="718193"/>
    <lineage>
        <taxon>Bacteria</taxon>
        <taxon>Pseudomonadati</taxon>
        <taxon>Pseudomonadota</taxon>
        <taxon>Gammaproteobacteria</taxon>
        <taxon>Alteromonadales</taxon>
        <taxon>Ferrimonadaceae</taxon>
        <taxon>Ferrimonas</taxon>
    </lineage>
</organism>
<evidence type="ECO:0000313" key="2">
    <source>
        <dbReference type="EMBL" id="SDI46217.1"/>
    </source>
</evidence>
<dbReference type="InterPro" id="IPR017946">
    <property type="entry name" value="PLC-like_Pdiesterase_TIM-brl"/>
</dbReference>
<dbReference type="InterPro" id="IPR030395">
    <property type="entry name" value="GP_PDE_dom"/>
</dbReference>
<dbReference type="GO" id="GO:0008081">
    <property type="term" value="F:phosphoric diester hydrolase activity"/>
    <property type="evidence" value="ECO:0007669"/>
    <property type="project" value="InterPro"/>
</dbReference>
<dbReference type="PANTHER" id="PTHR46211">
    <property type="entry name" value="GLYCEROPHOSPHORYL DIESTER PHOSPHODIESTERASE"/>
    <property type="match status" value="1"/>
</dbReference>